<keyword evidence="2" id="KW-1185">Reference proteome</keyword>
<evidence type="ECO:0008006" key="3">
    <source>
        <dbReference type="Google" id="ProtNLM"/>
    </source>
</evidence>
<reference evidence="1" key="1">
    <citation type="submission" date="2020-03" db="EMBL/GenBank/DDBJ databases">
        <title>Molecular networking-based the target discovery of potent antiproliferative macrolactams: 5/6/7/16 polycyclic ansamycins and glycosylated trienomycin from Streptomyces cacaoi subsp. asoensis.</title>
        <authorList>
            <person name="Liu L.-L."/>
        </authorList>
    </citation>
    <scope>NUCLEOTIDE SEQUENCE [LARGE SCALE GENOMIC DNA]</scope>
    <source>
        <strain evidence="1">H2S5</strain>
    </source>
</reference>
<dbReference type="RefSeq" id="WP_171396955.1">
    <property type="nucleotide sequence ID" value="NZ_CP049838.1"/>
</dbReference>
<accession>A0A6M4WQ05</accession>
<name>A0A6M4WQ05_9ACTN</name>
<gene>
    <name evidence="1" type="ORF">G9272_14460</name>
</gene>
<dbReference type="EMBL" id="CP049838">
    <property type="protein sequence ID" value="QJT01375.1"/>
    <property type="molecule type" value="Genomic_DNA"/>
</dbReference>
<evidence type="ECO:0000313" key="1">
    <source>
        <dbReference type="EMBL" id="QJT01375.1"/>
    </source>
</evidence>
<dbReference type="Proteomes" id="UP000502665">
    <property type="component" value="Chromosome"/>
</dbReference>
<sequence length="159" mass="18034">MLSWEKWDALVAAETEIARLRVDVNQLPMRAEVIERAVKCTAPWERSTALTFLQDFPEEVPRLLELLVDLCLSSRWAPSAREALWSARYDIDAQVLGDVVLRYLADGDVEDYRLLADTLTYIEAWPALGELIAQAGRSDDAEVREIGEELARSYRGLLP</sequence>
<organism evidence="1 2">
    <name type="scientific">Streptomyces asoensis</name>
    <dbReference type="NCBI Taxonomy" id="249586"/>
    <lineage>
        <taxon>Bacteria</taxon>
        <taxon>Bacillati</taxon>
        <taxon>Actinomycetota</taxon>
        <taxon>Actinomycetes</taxon>
        <taxon>Kitasatosporales</taxon>
        <taxon>Streptomycetaceae</taxon>
        <taxon>Streptomyces</taxon>
    </lineage>
</organism>
<dbReference type="AlphaFoldDB" id="A0A6M4WQ05"/>
<protein>
    <recommendedName>
        <fullName evidence="3">HEAT repeat domain-containing protein</fullName>
    </recommendedName>
</protein>
<evidence type="ECO:0000313" key="2">
    <source>
        <dbReference type="Proteomes" id="UP000502665"/>
    </source>
</evidence>
<proteinExistence type="predicted"/>